<feature type="compositionally biased region" description="Basic and acidic residues" evidence="5">
    <location>
        <begin position="1540"/>
        <end position="1550"/>
    </location>
</feature>
<dbReference type="InterPro" id="IPR002885">
    <property type="entry name" value="PPR_rpt"/>
</dbReference>
<evidence type="ECO:0000256" key="4">
    <source>
        <dbReference type="PROSITE-ProRule" id="PRU00708"/>
    </source>
</evidence>
<feature type="domain" description="DYW" evidence="7">
    <location>
        <begin position="1288"/>
        <end position="1334"/>
    </location>
</feature>
<dbReference type="GO" id="GO:0048731">
    <property type="term" value="P:system development"/>
    <property type="evidence" value="ECO:0007669"/>
    <property type="project" value="UniProtKB-ARBA"/>
</dbReference>
<dbReference type="InterPro" id="IPR046848">
    <property type="entry name" value="E_motif"/>
</dbReference>
<feature type="region of interest" description="Disordered" evidence="5">
    <location>
        <begin position="1514"/>
        <end position="1558"/>
    </location>
</feature>
<evidence type="ECO:0000256" key="3">
    <source>
        <dbReference type="ARBA" id="ARBA00022946"/>
    </source>
</evidence>
<feature type="domain" description="CCAAT-binding factor" evidence="6">
    <location>
        <begin position="1610"/>
        <end position="1680"/>
    </location>
</feature>
<evidence type="ECO:0000259" key="6">
    <source>
        <dbReference type="Pfam" id="PF03914"/>
    </source>
</evidence>
<keyword evidence="2" id="KW-0677">Repeat</keyword>
<dbReference type="NCBIfam" id="TIGR00756">
    <property type="entry name" value="PPR"/>
    <property type="match status" value="10"/>
</dbReference>
<organism evidence="8 9">
    <name type="scientific">Panicum miliaceum</name>
    <name type="common">Proso millet</name>
    <name type="synonym">Broomcorn millet</name>
    <dbReference type="NCBI Taxonomy" id="4540"/>
    <lineage>
        <taxon>Eukaryota</taxon>
        <taxon>Viridiplantae</taxon>
        <taxon>Streptophyta</taxon>
        <taxon>Embryophyta</taxon>
        <taxon>Tracheophyta</taxon>
        <taxon>Spermatophyta</taxon>
        <taxon>Magnoliopsida</taxon>
        <taxon>Liliopsida</taxon>
        <taxon>Poales</taxon>
        <taxon>Poaceae</taxon>
        <taxon>PACMAD clade</taxon>
        <taxon>Panicoideae</taxon>
        <taxon>Panicodae</taxon>
        <taxon>Paniceae</taxon>
        <taxon>Panicinae</taxon>
        <taxon>Panicum</taxon>
        <taxon>Panicum sect. Panicum</taxon>
    </lineage>
</organism>
<dbReference type="PANTHER" id="PTHR12048">
    <property type="entry name" value="CCAAT-BINDING FACTOR-RELATED"/>
    <property type="match status" value="1"/>
</dbReference>
<feature type="repeat" description="PPR" evidence="4">
    <location>
        <begin position="941"/>
        <end position="975"/>
    </location>
</feature>
<feature type="region of interest" description="Disordered" evidence="5">
    <location>
        <begin position="41"/>
        <end position="112"/>
    </location>
</feature>
<feature type="compositionally biased region" description="Basic residues" evidence="5">
    <location>
        <begin position="633"/>
        <end position="643"/>
    </location>
</feature>
<dbReference type="PANTHER" id="PTHR12048:SF0">
    <property type="entry name" value="CCAAT_ENHANCER-BINDING PROTEIN ZETA"/>
    <property type="match status" value="1"/>
</dbReference>
<accession>A0A3L6R545</accession>
<name>A0A3L6R545_PANMI</name>
<feature type="compositionally biased region" description="Basic residues" evidence="5">
    <location>
        <begin position="7"/>
        <end position="16"/>
    </location>
</feature>
<comment type="similarity">
    <text evidence="1">Belongs to the CBF/MAK21 family.</text>
</comment>
<dbReference type="FunFam" id="1.25.40.10:FF:000779">
    <property type="entry name" value="Pentatricopeptide repeat-containing protein"/>
    <property type="match status" value="1"/>
</dbReference>
<proteinExistence type="inferred from homology"/>
<dbReference type="FunFam" id="1.25.40.10:FF:000125">
    <property type="entry name" value="Pentatricopeptide repeat-containing protein"/>
    <property type="match status" value="2"/>
</dbReference>
<dbReference type="InterPro" id="IPR005612">
    <property type="entry name" value="CCAAT-binding_factor"/>
</dbReference>
<evidence type="ECO:0000313" key="9">
    <source>
        <dbReference type="Proteomes" id="UP000275267"/>
    </source>
</evidence>
<feature type="region of interest" description="Disordered" evidence="5">
    <location>
        <begin position="443"/>
        <end position="472"/>
    </location>
</feature>
<dbReference type="InterPro" id="IPR032867">
    <property type="entry name" value="DYW_dom"/>
</dbReference>
<protein>
    <submittedName>
        <fullName evidence="8">Pentatricopeptide repeat-containing protein</fullName>
    </submittedName>
</protein>
<feature type="compositionally biased region" description="Basic and acidic residues" evidence="5">
    <location>
        <begin position="454"/>
        <end position="464"/>
    </location>
</feature>
<feature type="repeat" description="PPR" evidence="4">
    <location>
        <begin position="724"/>
        <end position="758"/>
    </location>
</feature>
<feature type="domain" description="CCAAT-binding factor" evidence="6">
    <location>
        <begin position="524"/>
        <end position="592"/>
    </location>
</feature>
<feature type="repeat" description="PPR" evidence="4">
    <location>
        <begin position="786"/>
        <end position="816"/>
    </location>
</feature>
<evidence type="ECO:0000259" key="7">
    <source>
        <dbReference type="Pfam" id="PF14432"/>
    </source>
</evidence>
<dbReference type="STRING" id="4540.A0A3L6R545"/>
<sequence length="1690" mass="188182">MAELNPKSKRTKKSKKPSAGEGDGEDIDALKSDVATFASTLGFLPGAGGSSGGFDDSDFRKSGPMKKPPKPPSEQPQQTPENAGNPHQNPKPAKKPHPLELHGPLTTSKPGAVTTNYPLMKAAPLSGQWYADADELEARVLGGRKQVPPAVGLQEMQGMVERKRELAEKLMAQYAREYDTVRRGQGGLKLLEISAKSGTSADKVLAFTCLVEDNPIANMRALDSLLGMVTSKVGKRYAFTGFDALKELFLMRLLPDRKLKSLIQRPLDILPETKDGYSLLLFWHWEDCLKQRYEKFVMSLEDAVKDMLPNLKDKAMKTVFILLKSKSEQERRLLTTLVNKLGDPERRAASSAAYLLTCLLAAHPNMKMVVIDEVDSFLFRPHVGLRAKYQAVNFLSQILLTHKGDGPKIAKRLVDVYIALFKVLMSSNDTKGDTCSKYSKKNVENGKIEGGNNKGKDSKSHGNNEESSTAGSDLEMDSRILSALLTGVNRALPYVASSEVDDIVEVQAPILFRLVHAENFNVGVQALMLLFQISTKNQIASDRFYRALYAKLLSPAAVSSSKPELFLGLLVKAMKNDVMLKRVAAFSKRLLQPPSFQAATTGRGAALDQFFVGRFAGRQVHLSSKKPPMLPSRHLRAAARQRSPRPPAGAGDTSFSAKPDAEVIRRNKAITAHMRAGRVPDAERLFAAMPHRSTSTYNAMLAGYASNGRLPLAISIFRSIPRPDTFSYNTLLHALAVSSSLADARSLFDEMPVKDSVSYNVMISSHANHGLVSLARHYFDLAPEKDAVSWNGMLAAYVRNGRIQEARGLFDSRTEWDSISWNALMAGYVQWGQMAEAQEMFNRMPQRDVVSWNTMVSGYARRGDMMEARRFFDAAPVRDVFTWTAVVSGYAQNGMLEEARRVFDAMQEKNAVSWNAMMAAYVQRRMMKEANELFDAMPCRNVASWNTMLTGYAQAGMLEEARTIFDTMPQKDAVSWAAMLAAYSQGGFSEETLQLFKEMGRCGEWVNRSAFACVLSTCADIAALECGMQLHSRLIKAGYGVGCFVGNALLAMYFKCGNMEEAHNAFGEMEERDVVSWNTMIAGYARHGFGKEALEVFGTMRKTSTKPDDITLVGVLAACSHSGLIEKGISYFYSMHHDFGVTAKPEHYTCMIDLLGRAGRLDEAVNLMKDMPFEPDSTMWGALLGASRIHRNSELGRSAAEKIFELEPENAGMYVLLSNIYASSGKWRDVDKMRVMMYERGVKKVPGFSWIEVQNKVHTFSVGDCVHPEKEDIYAFLENLDMRMKKAGYVSATDMVLHDVEEEEKEHMLKYHSEKLAIAYGILKIPPGRPIRVHWSIQRSYPALDILPETKDGYSLLLFWHWEDCLKQRLLPDRKLKSLIQRPLDILPETKDGYSLLLFWHWEDCLKQRYEKFVMSLEDAVKDMLPNLKDKAMKTVFILLKSKSEQERRLLTTLVNMLGDPERRAASSAAYLLTCLLAAHPNMKMVVIDEVDSFLFRPHVGLRAKYQAVLMSSNDTKGDTCSKYSKKNVENGKIEGGNNKGKDSKSHGNNEESSTAGSDLEMDSRILSALLTGVNRALPYVASSEVDDIVEVQAPILFRLVHAENFNVGVQALMLLFQISSKNQIASDRFYRALYAKLLSPAAVSSSKPELFLGLLVKAMKNDVMLKRVDAFSKRLLQAGVVGEQAVECD</sequence>
<feature type="repeat" description="PPR" evidence="4">
    <location>
        <begin position="693"/>
        <end position="723"/>
    </location>
</feature>
<dbReference type="Pfam" id="PF01535">
    <property type="entry name" value="PPR"/>
    <property type="match status" value="11"/>
</dbReference>
<dbReference type="FunFam" id="1.25.40.10:FF:000031">
    <property type="entry name" value="Pentatricopeptide repeat-containing protein mitochondrial"/>
    <property type="match status" value="1"/>
</dbReference>
<dbReference type="FunFam" id="1.25.40.10:FF:001825">
    <property type="entry name" value="pentatricopeptide repeat-containing protein At4g02750"/>
    <property type="match status" value="1"/>
</dbReference>
<dbReference type="OrthoDB" id="28947at2759"/>
<dbReference type="PROSITE" id="PS51375">
    <property type="entry name" value="PPR"/>
    <property type="match status" value="7"/>
</dbReference>
<evidence type="ECO:0000256" key="1">
    <source>
        <dbReference type="ARBA" id="ARBA00007797"/>
    </source>
</evidence>
<dbReference type="FunFam" id="1.25.40.10:FF:000316">
    <property type="entry name" value="Pentatricopeptide repeat-containing protein"/>
    <property type="match status" value="1"/>
</dbReference>
<evidence type="ECO:0000313" key="8">
    <source>
        <dbReference type="EMBL" id="RLM93517.1"/>
    </source>
</evidence>
<feature type="repeat" description="PPR" evidence="4">
    <location>
        <begin position="879"/>
        <end position="913"/>
    </location>
</feature>
<dbReference type="Proteomes" id="UP000275267">
    <property type="component" value="Unassembled WGS sequence"/>
</dbReference>
<evidence type="ECO:0000256" key="2">
    <source>
        <dbReference type="ARBA" id="ARBA00022737"/>
    </source>
</evidence>
<dbReference type="Pfam" id="PF13041">
    <property type="entry name" value="PPR_2"/>
    <property type="match status" value="1"/>
</dbReference>
<dbReference type="Pfam" id="PF14432">
    <property type="entry name" value="DYW_deaminase"/>
    <property type="match status" value="1"/>
</dbReference>
<dbReference type="InterPro" id="IPR016024">
    <property type="entry name" value="ARM-type_fold"/>
</dbReference>
<dbReference type="Gene3D" id="1.25.40.10">
    <property type="entry name" value="Tetratricopeptide repeat domain"/>
    <property type="match status" value="7"/>
</dbReference>
<feature type="repeat" description="PPR" evidence="4">
    <location>
        <begin position="817"/>
        <end position="851"/>
    </location>
</feature>
<dbReference type="Pfam" id="PF20431">
    <property type="entry name" value="E_motif"/>
    <property type="match status" value="1"/>
</dbReference>
<feature type="region of interest" description="Disordered" evidence="5">
    <location>
        <begin position="1"/>
        <end position="27"/>
    </location>
</feature>
<keyword evidence="9" id="KW-1185">Reference proteome</keyword>
<dbReference type="SUPFAM" id="SSF48452">
    <property type="entry name" value="TPR-like"/>
    <property type="match status" value="1"/>
</dbReference>
<gene>
    <name evidence="8" type="ORF">C2845_PM08G17790</name>
</gene>
<dbReference type="EMBL" id="PQIB02000010">
    <property type="protein sequence ID" value="RLM93517.1"/>
    <property type="molecule type" value="Genomic_DNA"/>
</dbReference>
<feature type="region of interest" description="Disordered" evidence="5">
    <location>
        <begin position="622"/>
        <end position="658"/>
    </location>
</feature>
<reference evidence="9" key="1">
    <citation type="journal article" date="2019" name="Nat. Commun.">
        <title>The genome of broomcorn millet.</title>
        <authorList>
            <person name="Zou C."/>
            <person name="Miki D."/>
            <person name="Li D."/>
            <person name="Tang Q."/>
            <person name="Xiao L."/>
            <person name="Rajput S."/>
            <person name="Deng P."/>
            <person name="Jia W."/>
            <person name="Huang R."/>
            <person name="Zhang M."/>
            <person name="Sun Y."/>
            <person name="Hu J."/>
            <person name="Fu X."/>
            <person name="Schnable P.S."/>
            <person name="Li F."/>
            <person name="Zhang H."/>
            <person name="Feng B."/>
            <person name="Zhu X."/>
            <person name="Liu R."/>
            <person name="Schnable J.C."/>
            <person name="Zhu J.-K."/>
            <person name="Zhang H."/>
        </authorList>
    </citation>
    <scope>NUCLEOTIDE SEQUENCE [LARGE SCALE GENOMIC DNA]</scope>
</reference>
<dbReference type="InterPro" id="IPR011990">
    <property type="entry name" value="TPR-like_helical_dom_sf"/>
</dbReference>
<evidence type="ECO:0000256" key="5">
    <source>
        <dbReference type="SAM" id="MobiDB-lite"/>
    </source>
</evidence>
<dbReference type="GO" id="GO:0008270">
    <property type="term" value="F:zinc ion binding"/>
    <property type="evidence" value="ECO:0007669"/>
    <property type="project" value="InterPro"/>
</dbReference>
<dbReference type="FunFam" id="1.25.40.10:FF:000505">
    <property type="entry name" value="Pentatricopeptide repeat-containing protein"/>
    <property type="match status" value="1"/>
</dbReference>
<keyword evidence="3" id="KW-0809">Transit peptide</keyword>
<dbReference type="Pfam" id="PF03914">
    <property type="entry name" value="CBF"/>
    <property type="match status" value="2"/>
</dbReference>
<comment type="caution">
    <text evidence="8">The sequence shown here is derived from an EMBL/GenBank/DDBJ whole genome shotgun (WGS) entry which is preliminary data.</text>
</comment>
<dbReference type="InterPro" id="IPR040155">
    <property type="entry name" value="CEBPZ/Mak21-like"/>
</dbReference>
<dbReference type="SUPFAM" id="SSF48371">
    <property type="entry name" value="ARM repeat"/>
    <property type="match status" value="2"/>
</dbReference>
<dbReference type="GO" id="GO:0005634">
    <property type="term" value="C:nucleus"/>
    <property type="evidence" value="ECO:0007669"/>
    <property type="project" value="UniProtKB-ARBA"/>
</dbReference>
<feature type="repeat" description="PPR" evidence="4">
    <location>
        <begin position="1073"/>
        <end position="1107"/>
    </location>
</feature>